<evidence type="ECO:0000313" key="1">
    <source>
        <dbReference type="EMBL" id="MPM34383.1"/>
    </source>
</evidence>
<name>A0A644Z6N7_9ZZZZ</name>
<accession>A0A644Z6N7</accession>
<dbReference type="AlphaFoldDB" id="A0A644Z6N7"/>
<dbReference type="EMBL" id="VSSQ01006957">
    <property type="protein sequence ID" value="MPM34383.1"/>
    <property type="molecule type" value="Genomic_DNA"/>
</dbReference>
<comment type="caution">
    <text evidence="1">The sequence shown here is derived from an EMBL/GenBank/DDBJ whole genome shotgun (WGS) entry which is preliminary data.</text>
</comment>
<gene>
    <name evidence="1" type="ORF">SDC9_80966</name>
</gene>
<proteinExistence type="predicted"/>
<organism evidence="1">
    <name type="scientific">bioreactor metagenome</name>
    <dbReference type="NCBI Taxonomy" id="1076179"/>
    <lineage>
        <taxon>unclassified sequences</taxon>
        <taxon>metagenomes</taxon>
        <taxon>ecological metagenomes</taxon>
    </lineage>
</organism>
<reference evidence="1" key="1">
    <citation type="submission" date="2019-08" db="EMBL/GenBank/DDBJ databases">
        <authorList>
            <person name="Kucharzyk K."/>
            <person name="Murdoch R.W."/>
            <person name="Higgins S."/>
            <person name="Loffler F."/>
        </authorList>
    </citation>
    <scope>NUCLEOTIDE SEQUENCE</scope>
</reference>
<protein>
    <submittedName>
        <fullName evidence="1">Uncharacterized protein</fullName>
    </submittedName>
</protein>
<sequence length="196" mass="20443">MDKSEKRFLSLVGLAAIAGVLAIAFFSPRTPPQATGELRLTITGERTISVEYCFACPDGLKSKGLEATVTEFSVAVMDGSAKAVCTLYEGKAELVWQTPQGLVTTQPTLELKGESESPEGGVVALLPLDAPKTVGKARLTSGVLRFEARAEGVTTVNGDLLTEAPYRTIEAVAAEAVVLTPDGEIAAASSETRVGS</sequence>